<evidence type="ECO:0000259" key="1">
    <source>
        <dbReference type="Pfam" id="PF13966"/>
    </source>
</evidence>
<evidence type="ECO:0000313" key="2">
    <source>
        <dbReference type="EMBL" id="RZB52668.1"/>
    </source>
</evidence>
<dbReference type="InterPro" id="IPR036691">
    <property type="entry name" value="Endo/exonu/phosph_ase_sf"/>
</dbReference>
<dbReference type="InterPro" id="IPR026960">
    <property type="entry name" value="RVT-Znf"/>
</dbReference>
<protein>
    <submittedName>
        <fullName evidence="2">Putative ribonuclease H protein</fullName>
    </submittedName>
</protein>
<organism evidence="2 3">
    <name type="scientific">Glycine soja</name>
    <name type="common">Wild soybean</name>
    <dbReference type="NCBI Taxonomy" id="3848"/>
    <lineage>
        <taxon>Eukaryota</taxon>
        <taxon>Viridiplantae</taxon>
        <taxon>Streptophyta</taxon>
        <taxon>Embryophyta</taxon>
        <taxon>Tracheophyta</taxon>
        <taxon>Spermatophyta</taxon>
        <taxon>Magnoliopsida</taxon>
        <taxon>eudicotyledons</taxon>
        <taxon>Gunneridae</taxon>
        <taxon>Pentapetalae</taxon>
        <taxon>rosids</taxon>
        <taxon>fabids</taxon>
        <taxon>Fabales</taxon>
        <taxon>Fabaceae</taxon>
        <taxon>Papilionoideae</taxon>
        <taxon>50 kb inversion clade</taxon>
        <taxon>NPAAA clade</taxon>
        <taxon>indigoferoid/millettioid clade</taxon>
        <taxon>Phaseoleae</taxon>
        <taxon>Glycine</taxon>
        <taxon>Glycine subgen. Soja</taxon>
    </lineage>
</organism>
<gene>
    <name evidence="2" type="ORF">D0Y65_048936</name>
</gene>
<dbReference type="PANTHER" id="PTHR33710">
    <property type="entry name" value="BNAC02G09200D PROTEIN"/>
    <property type="match status" value="1"/>
</dbReference>
<name>A0A445FUT0_GLYSO</name>
<dbReference type="AlphaFoldDB" id="A0A445FUT0"/>
<reference evidence="2 3" key="1">
    <citation type="submission" date="2018-09" db="EMBL/GenBank/DDBJ databases">
        <title>A high-quality reference genome of wild soybean provides a powerful tool to mine soybean genomes.</title>
        <authorList>
            <person name="Xie M."/>
            <person name="Chung C.Y.L."/>
            <person name="Li M.-W."/>
            <person name="Wong F.-L."/>
            <person name="Chan T.-F."/>
            <person name="Lam H.-M."/>
        </authorList>
    </citation>
    <scope>NUCLEOTIDE SEQUENCE [LARGE SCALE GENOMIC DNA]</scope>
    <source>
        <strain evidence="3">cv. W05</strain>
        <tissue evidence="2">Hypocotyl of etiolated seedlings</tissue>
    </source>
</reference>
<evidence type="ECO:0000313" key="3">
    <source>
        <dbReference type="Proteomes" id="UP000289340"/>
    </source>
</evidence>
<dbReference type="SUPFAM" id="SSF56219">
    <property type="entry name" value="DNase I-like"/>
    <property type="match status" value="1"/>
</dbReference>
<dbReference type="EMBL" id="QZWG01000018">
    <property type="protein sequence ID" value="RZB52668.1"/>
    <property type="molecule type" value="Genomic_DNA"/>
</dbReference>
<dbReference type="Pfam" id="PF13966">
    <property type="entry name" value="zf-RVT"/>
    <property type="match status" value="1"/>
</dbReference>
<feature type="domain" description="Reverse transcriptase zinc-binding" evidence="1">
    <location>
        <begin position="465"/>
        <end position="553"/>
    </location>
</feature>
<dbReference type="Proteomes" id="UP000289340">
    <property type="component" value="Chromosome 18"/>
</dbReference>
<proteinExistence type="predicted"/>
<dbReference type="PANTHER" id="PTHR33710:SF64">
    <property type="entry name" value="ENDONUCLEASE_EXONUCLEASE_PHOSPHATASE DOMAIN-CONTAINING PROTEIN"/>
    <property type="match status" value="1"/>
</dbReference>
<comment type="caution">
    <text evidence="2">The sequence shown here is derived from an EMBL/GenBank/DDBJ whole genome shotgun (WGS) entry which is preliminary data.</text>
</comment>
<keyword evidence="3" id="KW-1185">Reference proteome</keyword>
<sequence>MQEFNEWIEDMELLEVPNVGRQYTWFRPNGESKSRLDRALISPEWRDTWPESVQFTLARNFSDHCPILIKANNVDWGPKPFRILNCWLTDKSFKDVVNHCWNSVQVVGWGAYKSRTRWLKEGDCNTRFFHVRVNANRNRNSIKGLLIEGVWTYEPNKVKEEIRTFFSNRFHEADFQRPRIDGISFKSLDHQQNSMLVAPFQESEIQNAVWDCGNDKSPGSDALIPKISNPQHLGEYRPISLIGCMIPKTVEERLKRIQRKFLWGGGLEQKRIAWIKWDQVCMPKDKGGLGIKDIDSFNLALLAKWKWNYMQEKGEIWSRVLESKYGGWRSLYEEGREGHQSIWWKDLKQTINSAQHGDIVHNNMRWKIIGGDKVRLWEDKWNQQQQPLAERYPRLYQISTQQNQIIRHMGQHMQSGWEWQFLWRRSLFENEIESAVNFLKDIEGIHIQQQASDECEWLGDQTRKYSTRSAYNLILEASKGGQHQDWCKELWRIKIPSKISVFAWRLIEDRLPTRMNLHRRQVQLQDLRCPFCREAVEEASHLFFHCVFIQPIWWESMSWLNLQTAFPLGPKQNFLQHISIQETGLRSNRWRYWWMAHPSSISVSRVFFDPGQCGFCGVRATTIWVFRQRRGFCGFQRRQCGFSGSVGGSVGSTNDNVGVDGAVSGRFRAGGEREQQFQAGG</sequence>
<accession>A0A445FUT0</accession>
<dbReference type="Gene3D" id="3.60.10.10">
    <property type="entry name" value="Endonuclease/exonuclease/phosphatase"/>
    <property type="match status" value="1"/>
</dbReference>